<accession>A0A8J5D5V4</accession>
<evidence type="ECO:0000313" key="2">
    <source>
        <dbReference type="Proteomes" id="UP000770661"/>
    </source>
</evidence>
<dbReference type="EMBL" id="JACEEZ010000523">
    <property type="protein sequence ID" value="KAG0730110.1"/>
    <property type="molecule type" value="Genomic_DNA"/>
</dbReference>
<protein>
    <submittedName>
        <fullName evidence="1">Uncharacterized protein</fullName>
    </submittedName>
</protein>
<sequence length="122" mass="13842">MSEDSKRNIGDLASIFHHRHPRHHCSFQRTLPGTLLSLPTFEHDPGIFKMAPRDRAHGTFGGIDLCFLEGLAVEALEGKWIGHLEMMFLSDCVRVATNLLLCVCERPQWQGNDPIHFLHSNI</sequence>
<comment type="caution">
    <text evidence="1">The sequence shown here is derived from an EMBL/GenBank/DDBJ whole genome shotgun (WGS) entry which is preliminary data.</text>
</comment>
<dbReference type="Proteomes" id="UP000770661">
    <property type="component" value="Unassembled WGS sequence"/>
</dbReference>
<name>A0A8J5D5V4_CHIOP</name>
<organism evidence="1 2">
    <name type="scientific">Chionoecetes opilio</name>
    <name type="common">Atlantic snow crab</name>
    <name type="synonym">Cancer opilio</name>
    <dbReference type="NCBI Taxonomy" id="41210"/>
    <lineage>
        <taxon>Eukaryota</taxon>
        <taxon>Metazoa</taxon>
        <taxon>Ecdysozoa</taxon>
        <taxon>Arthropoda</taxon>
        <taxon>Crustacea</taxon>
        <taxon>Multicrustacea</taxon>
        <taxon>Malacostraca</taxon>
        <taxon>Eumalacostraca</taxon>
        <taxon>Eucarida</taxon>
        <taxon>Decapoda</taxon>
        <taxon>Pleocyemata</taxon>
        <taxon>Brachyura</taxon>
        <taxon>Eubrachyura</taxon>
        <taxon>Majoidea</taxon>
        <taxon>Majidae</taxon>
        <taxon>Chionoecetes</taxon>
    </lineage>
</organism>
<reference evidence="1" key="1">
    <citation type="submission" date="2020-07" db="EMBL/GenBank/DDBJ databases">
        <title>The High-quality genome of the commercially important snow crab, Chionoecetes opilio.</title>
        <authorList>
            <person name="Jeong J.-H."/>
            <person name="Ryu S."/>
        </authorList>
    </citation>
    <scope>NUCLEOTIDE SEQUENCE</scope>
    <source>
        <strain evidence="1">MADBK_172401_WGS</strain>
        <tissue evidence="1">Digestive gland</tissue>
    </source>
</reference>
<keyword evidence="2" id="KW-1185">Reference proteome</keyword>
<evidence type="ECO:0000313" key="1">
    <source>
        <dbReference type="EMBL" id="KAG0730110.1"/>
    </source>
</evidence>
<proteinExistence type="predicted"/>
<dbReference type="AlphaFoldDB" id="A0A8J5D5V4"/>
<dbReference type="OrthoDB" id="6108916at2759"/>
<gene>
    <name evidence="1" type="ORF">GWK47_028952</name>
</gene>